<dbReference type="STRING" id="52586.A0A0B1PE08"/>
<name>A0A0B1PE08_UNCNE</name>
<organism evidence="1 2">
    <name type="scientific">Uncinula necator</name>
    <name type="common">Grape powdery mildew</name>
    <dbReference type="NCBI Taxonomy" id="52586"/>
    <lineage>
        <taxon>Eukaryota</taxon>
        <taxon>Fungi</taxon>
        <taxon>Dikarya</taxon>
        <taxon>Ascomycota</taxon>
        <taxon>Pezizomycotina</taxon>
        <taxon>Leotiomycetes</taxon>
        <taxon>Erysiphales</taxon>
        <taxon>Erysiphaceae</taxon>
        <taxon>Erysiphe</taxon>
    </lineage>
</organism>
<dbReference type="Proteomes" id="UP000030854">
    <property type="component" value="Unassembled WGS sequence"/>
</dbReference>
<dbReference type="GO" id="GO:0003676">
    <property type="term" value="F:nucleic acid binding"/>
    <property type="evidence" value="ECO:0007669"/>
    <property type="project" value="InterPro"/>
</dbReference>
<evidence type="ECO:0000313" key="1">
    <source>
        <dbReference type="EMBL" id="KHJ35585.1"/>
    </source>
</evidence>
<dbReference type="InterPro" id="IPR036397">
    <property type="entry name" value="RNaseH_sf"/>
</dbReference>
<protein>
    <recommendedName>
        <fullName evidence="3">RNase H type-1 domain-containing protein</fullName>
    </recommendedName>
</protein>
<dbReference type="Gene3D" id="3.30.420.10">
    <property type="entry name" value="Ribonuclease H-like superfamily/Ribonuclease H"/>
    <property type="match status" value="1"/>
</dbReference>
<dbReference type="HOGENOM" id="CLU_002055_1_2_1"/>
<dbReference type="EMBL" id="JNVN01000342">
    <property type="protein sequence ID" value="KHJ35585.1"/>
    <property type="molecule type" value="Genomic_DNA"/>
</dbReference>
<comment type="caution">
    <text evidence="1">The sequence shown here is derived from an EMBL/GenBank/DDBJ whole genome shotgun (WGS) entry which is preliminary data.</text>
</comment>
<keyword evidence="2" id="KW-1185">Reference proteome</keyword>
<dbReference type="SUPFAM" id="SSF53098">
    <property type="entry name" value="Ribonuclease H-like"/>
    <property type="match status" value="1"/>
</dbReference>
<sequence>MSSNKIEFIDNKSDIKPQYISQRALGAYIATVCQPEASFDLSRAAQTVSPGINEAALLNKRLKWQKINSRRGLKFIKLDNKSLKIIVFTDGSFANNKEDMTSQIGYVICLADDKNRANIVHWSSTKCKRITRSVLASELYAMVVGFDMATVIKSTLEKVINSLSISKSSSSIPLILCTDSRFLYECLSKLGTTTEKRLMIDIMALRQSYDYNEVAETRWIEGSKNPADAMTKHNPGRMV</sequence>
<evidence type="ECO:0008006" key="3">
    <source>
        <dbReference type="Google" id="ProtNLM"/>
    </source>
</evidence>
<accession>A0A0B1PE08</accession>
<proteinExistence type="predicted"/>
<dbReference type="InterPro" id="IPR012337">
    <property type="entry name" value="RNaseH-like_sf"/>
</dbReference>
<dbReference type="AlphaFoldDB" id="A0A0B1PE08"/>
<reference evidence="1 2" key="1">
    <citation type="journal article" date="2014" name="BMC Genomics">
        <title>Adaptive genomic structural variation in the grape powdery mildew pathogen, Erysiphe necator.</title>
        <authorList>
            <person name="Jones L."/>
            <person name="Riaz S."/>
            <person name="Morales-Cruz A."/>
            <person name="Amrine K.C."/>
            <person name="McGuire B."/>
            <person name="Gubler W.D."/>
            <person name="Walker M.A."/>
            <person name="Cantu D."/>
        </authorList>
    </citation>
    <scope>NUCLEOTIDE SEQUENCE [LARGE SCALE GENOMIC DNA]</scope>
    <source>
        <strain evidence="2">c</strain>
    </source>
</reference>
<gene>
    <name evidence="1" type="ORF">EV44_g3494</name>
</gene>
<evidence type="ECO:0000313" key="2">
    <source>
        <dbReference type="Proteomes" id="UP000030854"/>
    </source>
</evidence>